<dbReference type="Pfam" id="PF07030">
    <property type="entry name" value="Phage_Mu_Gp36"/>
    <property type="match status" value="1"/>
</dbReference>
<evidence type="ECO:0000256" key="1">
    <source>
        <dbReference type="SAM" id="MobiDB-lite"/>
    </source>
</evidence>
<proteinExistence type="predicted"/>
<accession>A0ABQ1HP80</accession>
<reference evidence="3" key="1">
    <citation type="journal article" date="2019" name="Int. J. Syst. Evol. Microbiol.">
        <title>The Global Catalogue of Microorganisms (GCM) 10K type strain sequencing project: providing services to taxonomists for standard genome sequencing and annotation.</title>
        <authorList>
            <consortium name="The Broad Institute Genomics Platform"/>
            <consortium name="The Broad Institute Genome Sequencing Center for Infectious Disease"/>
            <person name="Wu L."/>
            <person name="Ma J."/>
        </authorList>
    </citation>
    <scope>NUCLEOTIDE SEQUENCE [LARGE SCALE GENOMIC DNA]</scope>
    <source>
        <strain evidence="3">CGMCC 1.12811</strain>
    </source>
</reference>
<evidence type="ECO:0000313" key="3">
    <source>
        <dbReference type="Proteomes" id="UP000658793"/>
    </source>
</evidence>
<evidence type="ECO:0008006" key="4">
    <source>
        <dbReference type="Google" id="ProtNLM"/>
    </source>
</evidence>
<comment type="caution">
    <text evidence="2">The sequence shown here is derived from an EMBL/GenBank/DDBJ whole genome shotgun (WGS) entry which is preliminary data.</text>
</comment>
<dbReference type="Proteomes" id="UP000658793">
    <property type="component" value="Unassembled WGS sequence"/>
</dbReference>
<keyword evidence="3" id="KW-1185">Reference proteome</keyword>
<dbReference type="InterPro" id="IPR009752">
    <property type="entry name" value="Phage_Mu_GpJ"/>
</dbReference>
<dbReference type="EMBL" id="BMGA01000008">
    <property type="protein sequence ID" value="GGA84617.1"/>
    <property type="molecule type" value="Genomic_DNA"/>
</dbReference>
<organism evidence="2 3">
    <name type="scientific">Flavobacterium palustre</name>
    <dbReference type="NCBI Taxonomy" id="1476463"/>
    <lineage>
        <taxon>Bacteria</taxon>
        <taxon>Pseudomonadati</taxon>
        <taxon>Bacteroidota</taxon>
        <taxon>Flavobacteriia</taxon>
        <taxon>Flavobacteriales</taxon>
        <taxon>Flavobacteriaceae</taxon>
        <taxon>Flavobacterium</taxon>
    </lineage>
</organism>
<feature type="compositionally biased region" description="Polar residues" evidence="1">
    <location>
        <begin position="127"/>
        <end position="145"/>
    </location>
</feature>
<protein>
    <recommendedName>
        <fullName evidence="4">Mu-like prophage protein gp36</fullName>
    </recommendedName>
</protein>
<evidence type="ECO:0000313" key="2">
    <source>
        <dbReference type="EMBL" id="GGA84617.1"/>
    </source>
</evidence>
<gene>
    <name evidence="2" type="ORF">GCM10008015_26740</name>
</gene>
<name>A0ABQ1HP80_9FLAO</name>
<sequence>MLSNMIYLEKKDLITDAFERFIDESSKDDETVLDNAEERAIALVKTMIGSRYNVALIFDETTPIINEMLVQIISRIVLYRVIKRNAARKVPTDYKEDYDEAIKWLNDIATGKTPLAGLPLPEDENGDPTNSKSLWGNNSNSDFYI</sequence>
<feature type="region of interest" description="Disordered" evidence="1">
    <location>
        <begin position="116"/>
        <end position="145"/>
    </location>
</feature>